<dbReference type="InterPro" id="IPR024298">
    <property type="entry name" value="Sec16_Sec23-bd"/>
</dbReference>
<dbReference type="GO" id="GO:0070971">
    <property type="term" value="C:endoplasmic reticulum exit site"/>
    <property type="evidence" value="ECO:0007669"/>
    <property type="project" value="TreeGrafter"/>
</dbReference>
<feature type="region of interest" description="Disordered" evidence="6">
    <location>
        <begin position="265"/>
        <end position="296"/>
    </location>
</feature>
<evidence type="ECO:0000256" key="1">
    <source>
        <dbReference type="ARBA" id="ARBA00004240"/>
    </source>
</evidence>
<evidence type="ECO:0000256" key="6">
    <source>
        <dbReference type="SAM" id="MobiDB-lite"/>
    </source>
</evidence>
<keyword evidence="4" id="KW-0256">Endoplasmic reticulum</keyword>
<feature type="compositionally biased region" description="Basic and acidic residues" evidence="6">
    <location>
        <begin position="496"/>
        <end position="517"/>
    </location>
</feature>
<reference evidence="8" key="2">
    <citation type="submission" date="2017-11" db="EMBL/GenBank/DDBJ databases">
        <title>Coralsnake Venomics: Analyses of Venom Gland Transcriptomes and Proteomes of Six Brazilian Taxa.</title>
        <authorList>
            <person name="Aird S.D."/>
            <person name="Jorge da Silva N."/>
            <person name="Qiu L."/>
            <person name="Villar-Briones A."/>
            <person name="Aparecida-Saddi V."/>
            <person name="Campos-Telles M.P."/>
            <person name="Grau M."/>
            <person name="Mikheyev A.S."/>
        </authorList>
    </citation>
    <scope>NUCLEOTIDE SEQUENCE</scope>
    <source>
        <tissue evidence="8">Venom_gland</tissue>
    </source>
</reference>
<evidence type="ECO:0000256" key="3">
    <source>
        <dbReference type="ARBA" id="ARBA00022448"/>
    </source>
</evidence>
<sequence>MKHGLWGHALLLASKMDSRTHARVMTRFANSLPINDPLQTVYQLMSGRMPAASTCCGDEKWGDWRPHLAMVLSNLTNNMDVESRTIVTMGDTLASKGLLDAAHFCYLMAQEGFGVYTKKTTKLVLIGANHSLPFLKFASNEAIQRTETYEYAQSLGTQPCSLPNFQVFKFLYACRLAEVGLIAQAFHYCEVISKAILTNPSCFSHVLIAQVIQISSQLRLFDPQIKEKPEQELFIEPNWLIQLQHLDKQIKEGSFGYSLERVTPQQYSSSTPSSEHDHTSQNESLGGGPEVSSNNPLLASLVPNMVQSGQRVQLMPSAPPTILDGSVALTPPSQQEPAAAVPFYSMGPGPGSMNPYGAEMNPMYGGPRVLPAGLPPQGPELQPHEGTQHEAGVAEPPVWKAVPKSGEEEFYSKMENMGPGRRSRSTSQSSAHMGLGRRSRTTSESSVHSVGRERQNSTAKQPSPPSPSIPERKKTPKESKKEPARQKWFDWIMGKSKNEAHLPDDKNKSIVWDEKKQRWVNLDEPEEESKPPPPPPTGFPQAAPSGLVGPPNASVNVFSRRAAGSKVRYVDILNPSKATCPVPAPAPADLFAPLAPMPIPANMFVPNSVPQEQTPLEGGVAPDQVAPGNDANPESTGEVPYLNSAAFPLGPELPASNPGDAQSGEAPSGDPPTGAVQFYNPSQFAQPSAAPASSRLSRFGQRKYPTLK</sequence>
<dbReference type="EMBL" id="IACN01015199">
    <property type="protein sequence ID" value="LAB47172.1"/>
    <property type="molecule type" value="Transcribed_RNA"/>
</dbReference>
<comment type="subcellular location">
    <subcellularLocation>
        <location evidence="1">Endoplasmic reticulum</location>
    </subcellularLocation>
</comment>
<evidence type="ECO:0000313" key="8">
    <source>
        <dbReference type="EMBL" id="LAB47172.1"/>
    </source>
</evidence>
<dbReference type="GO" id="GO:0016192">
    <property type="term" value="P:vesicle-mediated transport"/>
    <property type="evidence" value="ECO:0007669"/>
    <property type="project" value="UniProtKB-KW"/>
</dbReference>
<evidence type="ECO:0000256" key="2">
    <source>
        <dbReference type="ARBA" id="ARBA00005927"/>
    </source>
</evidence>
<dbReference type="GO" id="GO:0012507">
    <property type="term" value="C:ER to Golgi transport vesicle membrane"/>
    <property type="evidence" value="ECO:0007669"/>
    <property type="project" value="TreeGrafter"/>
</dbReference>
<evidence type="ECO:0000256" key="5">
    <source>
        <dbReference type="ARBA" id="ARBA00022892"/>
    </source>
</evidence>
<proteinExistence type="inferred from homology"/>
<dbReference type="Pfam" id="PF12931">
    <property type="entry name" value="TPR_Sec16"/>
    <property type="match status" value="1"/>
</dbReference>
<dbReference type="AlphaFoldDB" id="A0A2D4NN49"/>
<feature type="compositionally biased region" description="Basic and acidic residues" evidence="6">
    <location>
        <begin position="470"/>
        <end position="488"/>
    </location>
</feature>
<keyword evidence="5" id="KW-0931">ER-Golgi transport</keyword>
<name>A0A2D4NN49_MICSU</name>
<keyword evidence="3" id="KW-0813">Transport</keyword>
<dbReference type="PANTHER" id="PTHR13402">
    <property type="entry name" value="RGPR-RELATED"/>
    <property type="match status" value="1"/>
</dbReference>
<feature type="region of interest" description="Disordered" evidence="6">
    <location>
        <begin position="374"/>
        <end position="401"/>
    </location>
</feature>
<feature type="region of interest" description="Disordered" evidence="6">
    <location>
        <begin position="605"/>
        <end position="708"/>
    </location>
</feature>
<feature type="domain" description="Sec16 Sec23-binding" evidence="7">
    <location>
        <begin position="2"/>
        <end position="219"/>
    </location>
</feature>
<feature type="region of interest" description="Disordered" evidence="6">
    <location>
        <begin position="414"/>
        <end position="553"/>
    </location>
</feature>
<dbReference type="PANTHER" id="PTHR13402:SF13">
    <property type="entry name" value="PROTEIN TRANSPORT PROTEIN SEC16A"/>
    <property type="match status" value="1"/>
</dbReference>
<reference evidence="8" key="1">
    <citation type="submission" date="2017-07" db="EMBL/GenBank/DDBJ databases">
        <authorList>
            <person name="Mikheyev A."/>
            <person name="Grau M."/>
        </authorList>
    </citation>
    <scope>NUCLEOTIDE SEQUENCE</scope>
    <source>
        <tissue evidence="8">Venom_gland</tissue>
    </source>
</reference>
<accession>A0A2D4NN49</accession>
<dbReference type="GO" id="GO:0070973">
    <property type="term" value="P:protein localization to endoplasmic reticulum exit site"/>
    <property type="evidence" value="ECO:0007669"/>
    <property type="project" value="TreeGrafter"/>
</dbReference>
<protein>
    <recommendedName>
        <fullName evidence="7">Sec16 Sec23-binding domain-containing protein</fullName>
    </recommendedName>
</protein>
<organism evidence="8">
    <name type="scientific">Micrurus surinamensis</name>
    <name type="common">Surinam coral snake</name>
    <dbReference type="NCBI Taxonomy" id="129470"/>
    <lineage>
        <taxon>Eukaryota</taxon>
        <taxon>Metazoa</taxon>
        <taxon>Chordata</taxon>
        <taxon>Craniata</taxon>
        <taxon>Vertebrata</taxon>
        <taxon>Euteleostomi</taxon>
        <taxon>Lepidosauria</taxon>
        <taxon>Squamata</taxon>
        <taxon>Bifurcata</taxon>
        <taxon>Unidentata</taxon>
        <taxon>Episquamata</taxon>
        <taxon>Toxicofera</taxon>
        <taxon>Serpentes</taxon>
        <taxon>Colubroidea</taxon>
        <taxon>Elapidae</taxon>
        <taxon>Elapinae</taxon>
        <taxon>Micrurus</taxon>
    </lineage>
</organism>
<comment type="similarity">
    <text evidence="2">Belongs to the SEC16 family.</text>
</comment>
<evidence type="ECO:0000259" key="7">
    <source>
        <dbReference type="Pfam" id="PF12931"/>
    </source>
</evidence>
<feature type="compositionally biased region" description="Low complexity" evidence="6">
    <location>
        <begin position="681"/>
        <end position="694"/>
    </location>
</feature>
<dbReference type="CDD" id="cd09233">
    <property type="entry name" value="ACE1-Sec16-like"/>
    <property type="match status" value="1"/>
</dbReference>
<dbReference type="GO" id="GO:0007030">
    <property type="term" value="P:Golgi organization"/>
    <property type="evidence" value="ECO:0007669"/>
    <property type="project" value="TreeGrafter"/>
</dbReference>
<dbReference type="Gene3D" id="1.25.40.1030">
    <property type="match status" value="1"/>
</dbReference>
<evidence type="ECO:0000256" key="4">
    <source>
        <dbReference type="ARBA" id="ARBA00022824"/>
    </source>
</evidence>